<evidence type="ECO:0000313" key="2">
    <source>
        <dbReference type="EMBL" id="MFD2937787.1"/>
    </source>
</evidence>
<evidence type="ECO:0000256" key="1">
    <source>
        <dbReference type="SAM" id="MobiDB-lite"/>
    </source>
</evidence>
<feature type="compositionally biased region" description="Polar residues" evidence="1">
    <location>
        <begin position="1"/>
        <end position="15"/>
    </location>
</feature>
<sequence>MSQKVASYKSRNTVQLPPYGGQRGAVLKRASGNSIRYAQTVLPPALRGVYV</sequence>
<proteinExistence type="predicted"/>
<evidence type="ECO:0000313" key="3">
    <source>
        <dbReference type="Proteomes" id="UP001597512"/>
    </source>
</evidence>
<dbReference type="Proteomes" id="UP001597512">
    <property type="component" value="Unassembled WGS sequence"/>
</dbReference>
<organism evidence="2 3">
    <name type="scientific">Spirosoma flavum</name>
    <dbReference type="NCBI Taxonomy" id="2048557"/>
    <lineage>
        <taxon>Bacteria</taxon>
        <taxon>Pseudomonadati</taxon>
        <taxon>Bacteroidota</taxon>
        <taxon>Cytophagia</taxon>
        <taxon>Cytophagales</taxon>
        <taxon>Cytophagaceae</taxon>
        <taxon>Spirosoma</taxon>
    </lineage>
</organism>
<gene>
    <name evidence="2" type="ORF">ACFS25_28730</name>
</gene>
<accession>A0ABW6AQZ2</accession>
<keyword evidence="3" id="KW-1185">Reference proteome</keyword>
<comment type="caution">
    <text evidence="2">The sequence shown here is derived from an EMBL/GenBank/DDBJ whole genome shotgun (WGS) entry which is preliminary data.</text>
</comment>
<name>A0ABW6AQZ2_9BACT</name>
<protein>
    <submittedName>
        <fullName evidence="2">Uncharacterized protein</fullName>
    </submittedName>
</protein>
<dbReference type="RefSeq" id="WP_381508192.1">
    <property type="nucleotide sequence ID" value="NZ_JBHUOM010000044.1"/>
</dbReference>
<feature type="region of interest" description="Disordered" evidence="1">
    <location>
        <begin position="1"/>
        <end position="23"/>
    </location>
</feature>
<reference evidence="3" key="1">
    <citation type="journal article" date="2019" name="Int. J. Syst. Evol. Microbiol.">
        <title>The Global Catalogue of Microorganisms (GCM) 10K type strain sequencing project: providing services to taxonomists for standard genome sequencing and annotation.</title>
        <authorList>
            <consortium name="The Broad Institute Genomics Platform"/>
            <consortium name="The Broad Institute Genome Sequencing Center for Infectious Disease"/>
            <person name="Wu L."/>
            <person name="Ma J."/>
        </authorList>
    </citation>
    <scope>NUCLEOTIDE SEQUENCE [LARGE SCALE GENOMIC DNA]</scope>
    <source>
        <strain evidence="3">KCTC 52490</strain>
    </source>
</reference>
<dbReference type="EMBL" id="JBHUOM010000044">
    <property type="protein sequence ID" value="MFD2937787.1"/>
    <property type="molecule type" value="Genomic_DNA"/>
</dbReference>